<keyword evidence="3" id="KW-1185">Reference proteome</keyword>
<gene>
    <name evidence="2" type="ORF">GHT06_010719</name>
</gene>
<feature type="compositionally biased region" description="Basic and acidic residues" evidence="1">
    <location>
        <begin position="103"/>
        <end position="115"/>
    </location>
</feature>
<evidence type="ECO:0000313" key="3">
    <source>
        <dbReference type="Proteomes" id="UP000820818"/>
    </source>
</evidence>
<dbReference type="AlphaFoldDB" id="A0AAD5LIA7"/>
<protein>
    <submittedName>
        <fullName evidence="2">Uncharacterized protein</fullName>
    </submittedName>
</protein>
<sequence>MKLDMIFYADISREYVTNAIREEEDAHTQGHRHMHTEEEENQKNHTRKRRWEPGEKRTAAHVEVETGTEEARPLSSNRSSIGENGGGEKRERTRKIDNNNWRETSDRSKRADWQRESLSTRLIL</sequence>
<feature type="compositionally biased region" description="Basic and acidic residues" evidence="1">
    <location>
        <begin position="51"/>
        <end position="72"/>
    </location>
</feature>
<evidence type="ECO:0000313" key="2">
    <source>
        <dbReference type="EMBL" id="KAI9563260.1"/>
    </source>
</evidence>
<dbReference type="Proteomes" id="UP000820818">
    <property type="component" value="Linkage Group LG2"/>
</dbReference>
<reference evidence="2 3" key="1">
    <citation type="submission" date="2022-05" db="EMBL/GenBank/DDBJ databases">
        <title>A multi-omics perspective on studying reproductive biology in Daphnia sinensis.</title>
        <authorList>
            <person name="Jia J."/>
        </authorList>
    </citation>
    <scope>NUCLEOTIDE SEQUENCE [LARGE SCALE GENOMIC DNA]</scope>
    <source>
        <strain evidence="2 3">WSL</strain>
    </source>
</reference>
<feature type="region of interest" description="Disordered" evidence="1">
    <location>
        <begin position="22"/>
        <end position="124"/>
    </location>
</feature>
<accession>A0AAD5LIA7</accession>
<proteinExistence type="predicted"/>
<comment type="caution">
    <text evidence="2">The sequence shown here is derived from an EMBL/GenBank/DDBJ whole genome shotgun (WGS) entry which is preliminary data.</text>
</comment>
<dbReference type="EMBL" id="WJBH02000002">
    <property type="protein sequence ID" value="KAI9563260.1"/>
    <property type="molecule type" value="Genomic_DNA"/>
</dbReference>
<organism evidence="2 3">
    <name type="scientific">Daphnia sinensis</name>
    <dbReference type="NCBI Taxonomy" id="1820382"/>
    <lineage>
        <taxon>Eukaryota</taxon>
        <taxon>Metazoa</taxon>
        <taxon>Ecdysozoa</taxon>
        <taxon>Arthropoda</taxon>
        <taxon>Crustacea</taxon>
        <taxon>Branchiopoda</taxon>
        <taxon>Diplostraca</taxon>
        <taxon>Cladocera</taxon>
        <taxon>Anomopoda</taxon>
        <taxon>Daphniidae</taxon>
        <taxon>Daphnia</taxon>
        <taxon>Daphnia similis group</taxon>
    </lineage>
</organism>
<feature type="compositionally biased region" description="Basic and acidic residues" evidence="1">
    <location>
        <begin position="86"/>
        <end position="97"/>
    </location>
</feature>
<name>A0AAD5LIA7_9CRUS</name>
<evidence type="ECO:0000256" key="1">
    <source>
        <dbReference type="SAM" id="MobiDB-lite"/>
    </source>
</evidence>